<name>A0A512PGW5_9CELL</name>
<organism evidence="4 5">
    <name type="scientific">Cellulomonas soli</name>
    <dbReference type="NCBI Taxonomy" id="931535"/>
    <lineage>
        <taxon>Bacteria</taxon>
        <taxon>Bacillati</taxon>
        <taxon>Actinomycetota</taxon>
        <taxon>Actinomycetes</taxon>
        <taxon>Micrococcales</taxon>
        <taxon>Cellulomonadaceae</taxon>
        <taxon>Cellulomonas</taxon>
    </lineage>
</organism>
<dbReference type="Pfam" id="PF13692">
    <property type="entry name" value="Glyco_trans_1_4"/>
    <property type="match status" value="1"/>
</dbReference>
<dbReference type="EMBL" id="BKAL01000013">
    <property type="protein sequence ID" value="GEP70448.1"/>
    <property type="molecule type" value="Genomic_DNA"/>
</dbReference>
<reference evidence="4 5" key="1">
    <citation type="submission" date="2019-07" db="EMBL/GenBank/DDBJ databases">
        <title>Whole genome shotgun sequence of Cellulomonas soli NBRC 109434.</title>
        <authorList>
            <person name="Hosoyama A."/>
            <person name="Uohara A."/>
            <person name="Ohji S."/>
            <person name="Ichikawa N."/>
        </authorList>
    </citation>
    <scope>NUCLEOTIDE SEQUENCE [LARGE SCALE GENOMIC DNA]</scope>
    <source>
        <strain evidence="4 5">NBRC 109434</strain>
    </source>
</reference>
<keyword evidence="1" id="KW-0328">Glycosyltransferase</keyword>
<evidence type="ECO:0000313" key="4">
    <source>
        <dbReference type="EMBL" id="GEP70448.1"/>
    </source>
</evidence>
<sequence>MAVRLGMLSTFTPTQCGIATFTAALTTHLTAGGDQVGVVRLVDEPQQEPWPVVAEWVTSRREDAEHVARVLDGYDVAVVQHEYGIFGGADGEDVLEVVARLHVPVITVLHTVLTQPTPGQHRVVDWLVGYSVAVITMTETARDRLIAGWGVDPERVHVIPHGADDNRSPDVAPVARPLVAARRTPTVLTWGLLSEGKGIEWALLALAELRDRMPLPEYRVVGQTHPRVLEREGEAYRDRLLALTRDLGLTGSVHFDARYLAGPELRRVVREADVVLLPYDSLEQVTSGVLTEAVAAGKPVISTRFPHAVELLSGGAGELVPQRDASAIADALEHVLGGDGVAGRMAAVSNGLAGSLLWPAVAERYSALASSVRIAAAPVGL</sequence>
<evidence type="ECO:0000256" key="2">
    <source>
        <dbReference type="ARBA" id="ARBA00022679"/>
    </source>
</evidence>
<dbReference type="GO" id="GO:0016757">
    <property type="term" value="F:glycosyltransferase activity"/>
    <property type="evidence" value="ECO:0007669"/>
    <property type="project" value="UniProtKB-KW"/>
</dbReference>
<dbReference type="Proteomes" id="UP000321798">
    <property type="component" value="Unassembled WGS sequence"/>
</dbReference>
<evidence type="ECO:0000313" key="5">
    <source>
        <dbReference type="Proteomes" id="UP000321798"/>
    </source>
</evidence>
<evidence type="ECO:0000256" key="1">
    <source>
        <dbReference type="ARBA" id="ARBA00022676"/>
    </source>
</evidence>
<keyword evidence="2 4" id="KW-0808">Transferase</keyword>
<evidence type="ECO:0000259" key="3">
    <source>
        <dbReference type="Pfam" id="PF13439"/>
    </source>
</evidence>
<dbReference type="PANTHER" id="PTHR12526">
    <property type="entry name" value="GLYCOSYLTRANSFERASE"/>
    <property type="match status" value="1"/>
</dbReference>
<dbReference type="AlphaFoldDB" id="A0A512PGW5"/>
<dbReference type="Gene3D" id="3.40.50.2000">
    <property type="entry name" value="Glycogen Phosphorylase B"/>
    <property type="match status" value="2"/>
</dbReference>
<keyword evidence="5" id="KW-1185">Reference proteome</keyword>
<dbReference type="RefSeq" id="WP_146954224.1">
    <property type="nucleotide sequence ID" value="NZ_BAABBJ010000001.1"/>
</dbReference>
<accession>A0A512PGW5</accession>
<proteinExistence type="predicted"/>
<dbReference type="InterPro" id="IPR028098">
    <property type="entry name" value="Glyco_trans_4-like_N"/>
</dbReference>
<gene>
    <name evidence="4" type="ORF">CSO01_31630</name>
</gene>
<feature type="domain" description="Glycosyltransferase subfamily 4-like N-terminal" evidence="3">
    <location>
        <begin position="17"/>
        <end position="167"/>
    </location>
</feature>
<protein>
    <submittedName>
        <fullName evidence="4">Glycosyl transferase family 1</fullName>
    </submittedName>
</protein>
<dbReference type="PANTHER" id="PTHR12526:SF572">
    <property type="entry name" value="BLL5144 PROTEIN"/>
    <property type="match status" value="1"/>
</dbReference>
<dbReference type="Pfam" id="PF13439">
    <property type="entry name" value="Glyco_transf_4"/>
    <property type="match status" value="1"/>
</dbReference>
<dbReference type="SUPFAM" id="SSF53756">
    <property type="entry name" value="UDP-Glycosyltransferase/glycogen phosphorylase"/>
    <property type="match status" value="1"/>
</dbReference>
<dbReference type="OrthoDB" id="9765330at2"/>
<comment type="caution">
    <text evidence="4">The sequence shown here is derived from an EMBL/GenBank/DDBJ whole genome shotgun (WGS) entry which is preliminary data.</text>
</comment>